<dbReference type="EMBL" id="JAIOIV010000082">
    <property type="protein sequence ID" value="MBZ0156644.1"/>
    <property type="molecule type" value="Genomic_DNA"/>
</dbReference>
<dbReference type="InterPro" id="IPR051922">
    <property type="entry name" value="Bact_Sporulation_Assoc"/>
</dbReference>
<dbReference type="AlphaFoldDB" id="A0A953JBS2"/>
<gene>
    <name evidence="2" type="ORF">K8I29_10620</name>
</gene>
<evidence type="ECO:0000313" key="3">
    <source>
        <dbReference type="Proteomes" id="UP000705867"/>
    </source>
</evidence>
<dbReference type="PROSITE" id="PS51257">
    <property type="entry name" value="PROKAR_LIPOPROTEIN"/>
    <property type="match status" value="1"/>
</dbReference>
<dbReference type="InterPro" id="IPR013486">
    <property type="entry name" value="SpoIID/LytB"/>
</dbReference>
<sequence>MIREKRETKGKRYGGPGWFFLLLLLACFLLRPPYLSAADTTIRVLLLDNKYPKVPQKNEKVEQLGNAKGEVILSGLKYTGSIDVWKGENGLYLINEISLEDYVKGVVAAEVGSKWDGEALKAQAVVARTYALYQKVNNGNQKVPYHLTSSVMHQVYKGSSVPENIAKAVDDTRGEILTYEGSPIVAYYHSTSGGMTEDPLEVFGKSYPYLKPVEAGSELSPYYMWEKSISVADIEKATGYGGLKDIVIDTYTVSNRVRTFKVITETGEYLIPAKDLRKNLGWEKLPSTMVVSLMREGNAYILEGKGYGHGVGMCQWTTLELAREGKSYREILSLFYPGAVIELYENREDR</sequence>
<dbReference type="PANTHER" id="PTHR30032">
    <property type="entry name" value="N-ACETYLMURAMOYL-L-ALANINE AMIDASE-RELATED"/>
    <property type="match status" value="1"/>
</dbReference>
<organism evidence="2 3">
    <name type="scientific">Candidatus Nitrobium versatile</name>
    <dbReference type="NCBI Taxonomy" id="2884831"/>
    <lineage>
        <taxon>Bacteria</taxon>
        <taxon>Pseudomonadati</taxon>
        <taxon>Nitrospirota</taxon>
        <taxon>Nitrospiria</taxon>
        <taxon>Nitrospirales</taxon>
        <taxon>Nitrospiraceae</taxon>
        <taxon>Candidatus Nitrobium</taxon>
    </lineage>
</organism>
<dbReference type="Proteomes" id="UP000705867">
    <property type="component" value="Unassembled WGS sequence"/>
</dbReference>
<dbReference type="GO" id="GO:0030288">
    <property type="term" value="C:outer membrane-bounded periplasmic space"/>
    <property type="evidence" value="ECO:0007669"/>
    <property type="project" value="TreeGrafter"/>
</dbReference>
<dbReference type="GO" id="GO:0030435">
    <property type="term" value="P:sporulation resulting in formation of a cellular spore"/>
    <property type="evidence" value="ECO:0007669"/>
    <property type="project" value="InterPro"/>
</dbReference>
<proteinExistence type="predicted"/>
<protein>
    <submittedName>
        <fullName evidence="2">SpoIID/LytB domain-containing protein</fullName>
    </submittedName>
</protein>
<evidence type="ECO:0000259" key="1">
    <source>
        <dbReference type="Pfam" id="PF08486"/>
    </source>
</evidence>
<comment type="caution">
    <text evidence="2">The sequence shown here is derived from an EMBL/GenBank/DDBJ whole genome shotgun (WGS) entry which is preliminary data.</text>
</comment>
<dbReference type="NCBIfam" id="TIGR02669">
    <property type="entry name" value="SpoIID_LytB"/>
    <property type="match status" value="1"/>
</dbReference>
<dbReference type="PANTHER" id="PTHR30032:SF4">
    <property type="entry name" value="AMIDASE ENHANCER"/>
    <property type="match status" value="1"/>
</dbReference>
<name>A0A953JBS2_9BACT</name>
<reference evidence="2" key="1">
    <citation type="journal article" date="2021" name="bioRxiv">
        <title>Unraveling nitrogen, sulfur and carbon metabolic pathways and microbial community transcriptional responses to substrate deprivation and toxicity stresses in a bioreactor mimicking anoxic brackish coastal sediment conditions.</title>
        <authorList>
            <person name="Martins P.D."/>
            <person name="Echeveste M.J."/>
            <person name="Arshad A."/>
            <person name="Kurth J."/>
            <person name="Ouboter H."/>
            <person name="Jetten M.S.M."/>
            <person name="Welte C.U."/>
        </authorList>
    </citation>
    <scope>NUCLEOTIDE SEQUENCE</scope>
    <source>
        <strain evidence="2">MAG_39</strain>
    </source>
</reference>
<feature type="domain" description="Sporulation stage II protein D amidase enhancer LytB N-terminal" evidence="1">
    <location>
        <begin position="89"/>
        <end position="179"/>
    </location>
</feature>
<evidence type="ECO:0000313" key="2">
    <source>
        <dbReference type="EMBL" id="MBZ0156644.1"/>
    </source>
</evidence>
<dbReference type="Pfam" id="PF08486">
    <property type="entry name" value="SpoIID"/>
    <property type="match status" value="1"/>
</dbReference>
<accession>A0A953JBS2</accession>
<reference evidence="2" key="2">
    <citation type="submission" date="2021-08" db="EMBL/GenBank/DDBJ databases">
        <authorList>
            <person name="Dalcin Martins P."/>
        </authorList>
    </citation>
    <scope>NUCLEOTIDE SEQUENCE</scope>
    <source>
        <strain evidence="2">MAG_39</strain>
    </source>
</reference>
<dbReference type="InterPro" id="IPR013693">
    <property type="entry name" value="SpoIID/LytB_N"/>
</dbReference>